<proteinExistence type="predicted"/>
<evidence type="ECO:0000256" key="1">
    <source>
        <dbReference type="SAM" id="MobiDB-lite"/>
    </source>
</evidence>
<evidence type="ECO:0000313" key="2">
    <source>
        <dbReference type="EMBL" id="KAH7329719.1"/>
    </source>
</evidence>
<gene>
    <name evidence="2" type="ORF">B0I35DRAFT_420705</name>
</gene>
<protein>
    <submittedName>
        <fullName evidence="2">Uncharacterized protein</fullName>
    </submittedName>
</protein>
<dbReference type="OrthoDB" id="10552766at2759"/>
<name>A0A8K0T3E9_9HYPO</name>
<organism evidence="2 3">
    <name type="scientific">Stachybotrys elegans</name>
    <dbReference type="NCBI Taxonomy" id="80388"/>
    <lineage>
        <taxon>Eukaryota</taxon>
        <taxon>Fungi</taxon>
        <taxon>Dikarya</taxon>
        <taxon>Ascomycota</taxon>
        <taxon>Pezizomycotina</taxon>
        <taxon>Sordariomycetes</taxon>
        <taxon>Hypocreomycetidae</taxon>
        <taxon>Hypocreales</taxon>
        <taxon>Stachybotryaceae</taxon>
        <taxon>Stachybotrys</taxon>
    </lineage>
</organism>
<sequence length="354" mass="39264">MLPSSSAESDDGVAAGRLTADVVRKLSTETTIISLRKGARIYYRPQIKGGFNHLGDVLGSAQVSHNLVTAKSCGLLGESVHSETPQSLDEPLSVTDTTIRLLQLPNFRPKSFSGEPELWELSSVRVSSVISDRLSSLAGTPRRPSIDQTNMDNYGGIPRSMYSTGRANAENEGIILTGNSEKPAVQDSISWYARGRIFKVEDHENRVLNNRTMVALSATVHSSIVCLALCEHPGAECHADTFWDTHTRVNDRSATTDESQHTTKDVHQVLPIELKPYAQLKQDVFLNNQHTYTLKFTNLRVIHCGDISPGHINRMIEDHVQVYTAMMRRGFAPLMTEHASNAPPRGRRKAQKRR</sequence>
<feature type="region of interest" description="Disordered" evidence="1">
    <location>
        <begin position="334"/>
        <end position="354"/>
    </location>
</feature>
<reference evidence="2" key="1">
    <citation type="journal article" date="2021" name="Nat. Commun.">
        <title>Genetic determinants of endophytism in the Arabidopsis root mycobiome.</title>
        <authorList>
            <person name="Mesny F."/>
            <person name="Miyauchi S."/>
            <person name="Thiergart T."/>
            <person name="Pickel B."/>
            <person name="Atanasova L."/>
            <person name="Karlsson M."/>
            <person name="Huettel B."/>
            <person name="Barry K.W."/>
            <person name="Haridas S."/>
            <person name="Chen C."/>
            <person name="Bauer D."/>
            <person name="Andreopoulos W."/>
            <person name="Pangilinan J."/>
            <person name="LaButti K."/>
            <person name="Riley R."/>
            <person name="Lipzen A."/>
            <person name="Clum A."/>
            <person name="Drula E."/>
            <person name="Henrissat B."/>
            <person name="Kohler A."/>
            <person name="Grigoriev I.V."/>
            <person name="Martin F.M."/>
            <person name="Hacquard S."/>
        </authorList>
    </citation>
    <scope>NUCLEOTIDE SEQUENCE</scope>
    <source>
        <strain evidence="2">MPI-CAGE-CH-0235</strain>
    </source>
</reference>
<dbReference type="Proteomes" id="UP000813444">
    <property type="component" value="Unassembled WGS sequence"/>
</dbReference>
<feature type="compositionally biased region" description="Basic residues" evidence="1">
    <location>
        <begin position="345"/>
        <end position="354"/>
    </location>
</feature>
<accession>A0A8K0T3E9</accession>
<comment type="caution">
    <text evidence="2">The sequence shown here is derived from an EMBL/GenBank/DDBJ whole genome shotgun (WGS) entry which is preliminary data.</text>
</comment>
<dbReference type="EMBL" id="JAGPNK010000001">
    <property type="protein sequence ID" value="KAH7329719.1"/>
    <property type="molecule type" value="Genomic_DNA"/>
</dbReference>
<keyword evidence="3" id="KW-1185">Reference proteome</keyword>
<dbReference type="AlphaFoldDB" id="A0A8K0T3E9"/>
<evidence type="ECO:0000313" key="3">
    <source>
        <dbReference type="Proteomes" id="UP000813444"/>
    </source>
</evidence>